<dbReference type="Proteomes" id="UP000663992">
    <property type="component" value="Unassembled WGS sequence"/>
</dbReference>
<evidence type="ECO:0000256" key="1">
    <source>
        <dbReference type="ARBA" id="ARBA00022705"/>
    </source>
</evidence>
<comment type="caution">
    <text evidence="3">The sequence shown here is derived from an EMBL/GenBank/DDBJ whole genome shotgun (WGS) entry which is preliminary data.</text>
</comment>
<accession>A0ABS3CQF2</accession>
<name>A0ABS3CQF2_9ALTE</name>
<evidence type="ECO:0000313" key="4">
    <source>
        <dbReference type="Proteomes" id="UP000663992"/>
    </source>
</evidence>
<gene>
    <name evidence="3" type="ORF">J0A65_05560</name>
</gene>
<dbReference type="NCBIfam" id="NF040977">
    <property type="entry name" value="RepA_IncFII_LM"/>
    <property type="match status" value="1"/>
</dbReference>
<organism evidence="3 4">
    <name type="scientific">Bowmanella yangjiangensis</name>
    <dbReference type="NCBI Taxonomy" id="2811230"/>
    <lineage>
        <taxon>Bacteria</taxon>
        <taxon>Pseudomonadati</taxon>
        <taxon>Pseudomonadota</taxon>
        <taxon>Gammaproteobacteria</taxon>
        <taxon>Alteromonadales</taxon>
        <taxon>Alteromonadaceae</taxon>
        <taxon>Bowmanella</taxon>
    </lineage>
</organism>
<keyword evidence="1" id="KW-0235">DNA replication</keyword>
<dbReference type="Pfam" id="PF02387">
    <property type="entry name" value="IncFII_repA"/>
    <property type="match status" value="1"/>
</dbReference>
<feature type="region of interest" description="Disordered" evidence="2">
    <location>
        <begin position="1"/>
        <end position="22"/>
    </location>
</feature>
<evidence type="ECO:0008006" key="5">
    <source>
        <dbReference type="Google" id="ProtNLM"/>
    </source>
</evidence>
<dbReference type="RefSeq" id="WP_206593134.1">
    <property type="nucleotide sequence ID" value="NZ_JAFKCS010000003.1"/>
</dbReference>
<protein>
    <recommendedName>
        <fullName evidence="5">Replication initiation protein</fullName>
    </recommendedName>
</protein>
<sequence length="281" mass="32110">MIVNQFSRKAKNPRPYFSAPKHHKARPGVIRRWQSWTESKPVHLWTGFQLLKVSGSRSRNIRPERQVALAATVQAMLHHLNLVTHQVEACVETLADTCALSTVSKAGNKSITRVSRLINDLLEPAGLVTTEKVWDKNLGCWIPKYIEVQPLFFEMLGISMHYVEKEQARRQAYAQKLLVSDSEAGLLSISELKHRAKLHHINQAFKRRKQKLEEKSQKRLASRLKGAESTHGYHEVDNEIALGILRSLPQDELARLTPAKLKELVNRRKAFLKAIVRDKLS</sequence>
<dbReference type="InterPro" id="IPR003446">
    <property type="entry name" value="Plasmid_replication_init_RepA"/>
</dbReference>
<keyword evidence="4" id="KW-1185">Reference proteome</keyword>
<dbReference type="EMBL" id="JAFKCS010000003">
    <property type="protein sequence ID" value="MBN7819321.1"/>
    <property type="molecule type" value="Genomic_DNA"/>
</dbReference>
<evidence type="ECO:0000256" key="2">
    <source>
        <dbReference type="SAM" id="MobiDB-lite"/>
    </source>
</evidence>
<evidence type="ECO:0000313" key="3">
    <source>
        <dbReference type="EMBL" id="MBN7819321.1"/>
    </source>
</evidence>
<reference evidence="3 4" key="1">
    <citation type="submission" date="2021-03" db="EMBL/GenBank/DDBJ databases">
        <title>novel species isolated from a fishpond in China.</title>
        <authorList>
            <person name="Lu H."/>
            <person name="Cai Z."/>
        </authorList>
    </citation>
    <scope>NUCLEOTIDE SEQUENCE [LARGE SCALE GENOMIC DNA]</scope>
    <source>
        <strain evidence="3 4">Y57</strain>
    </source>
</reference>
<proteinExistence type="predicted"/>